<evidence type="ECO:0000313" key="9">
    <source>
        <dbReference type="Proteomes" id="UP000276254"/>
    </source>
</evidence>
<dbReference type="GO" id="GO:0009396">
    <property type="term" value="P:folic acid-containing compound biosynthetic process"/>
    <property type="evidence" value="ECO:0007669"/>
    <property type="project" value="InterPro"/>
</dbReference>
<keyword evidence="9" id="KW-1185">Reference proteome</keyword>
<comment type="cofactor">
    <cofactor evidence="1 6">
        <name>pyridoxal 5'-phosphate</name>
        <dbReference type="ChEBI" id="CHEBI:597326"/>
    </cofactor>
</comment>
<dbReference type="Pfam" id="PF00425">
    <property type="entry name" value="Chorismate_bind"/>
    <property type="match status" value="1"/>
</dbReference>
<dbReference type="SUPFAM" id="SSF56322">
    <property type="entry name" value="ADC synthase"/>
    <property type="match status" value="1"/>
</dbReference>
<dbReference type="InterPro" id="IPR043131">
    <property type="entry name" value="BCAT-like_N"/>
</dbReference>
<dbReference type="GO" id="GO:0000162">
    <property type="term" value="P:L-tryptophan biosynthetic process"/>
    <property type="evidence" value="ECO:0007669"/>
    <property type="project" value="TreeGrafter"/>
</dbReference>
<organism evidence="8 9">
    <name type="scientific">Sphingomonas paeninsulae</name>
    <dbReference type="NCBI Taxonomy" id="2319844"/>
    <lineage>
        <taxon>Bacteria</taxon>
        <taxon>Pseudomonadati</taxon>
        <taxon>Pseudomonadota</taxon>
        <taxon>Alphaproteobacteria</taxon>
        <taxon>Sphingomonadales</taxon>
        <taxon>Sphingomonadaceae</taxon>
        <taxon>Sphingomonas</taxon>
    </lineage>
</organism>
<gene>
    <name evidence="8" type="primary">pabB</name>
    <name evidence="8" type="ORF">D3Y57_12125</name>
</gene>
<reference evidence="8 9" key="1">
    <citation type="submission" date="2018-09" db="EMBL/GenBank/DDBJ databases">
        <title>Sphingomonas peninsula sp. nov., isolated from fildes peninsula, Antarctic soil.</title>
        <authorList>
            <person name="Yingchao G."/>
        </authorList>
    </citation>
    <scope>NUCLEOTIDE SEQUENCE [LARGE SCALE GENOMIC DNA]</scope>
    <source>
        <strain evidence="8 9">YZ-8</strain>
    </source>
</reference>
<accession>A0A494TMB2</accession>
<dbReference type="InterPro" id="IPR001544">
    <property type="entry name" value="Aminotrans_IV"/>
</dbReference>
<dbReference type="Pfam" id="PF01063">
    <property type="entry name" value="Aminotran_4"/>
    <property type="match status" value="1"/>
</dbReference>
<dbReference type="Gene3D" id="3.30.470.10">
    <property type="match status" value="1"/>
</dbReference>
<evidence type="ECO:0000256" key="4">
    <source>
        <dbReference type="ARBA" id="ARBA00022898"/>
    </source>
</evidence>
<dbReference type="InterPro" id="IPR015890">
    <property type="entry name" value="Chorismate_C"/>
</dbReference>
<dbReference type="EMBL" id="CP032829">
    <property type="protein sequence ID" value="AYJ86578.1"/>
    <property type="molecule type" value="Genomic_DNA"/>
</dbReference>
<dbReference type="InterPro" id="IPR043132">
    <property type="entry name" value="BCAT-like_C"/>
</dbReference>
<dbReference type="SUPFAM" id="SSF56752">
    <property type="entry name" value="D-aminoacid aminotransferase-like PLP-dependent enzymes"/>
    <property type="match status" value="1"/>
</dbReference>
<sequence>MIAALPSDGTPFVLLDDARAVGAVAARLYVDPVQVVATRKPSEIVAALKALRAASTGGLHAAGFLTYEAGGAIAGGAVSEKSPELPLLWFGLFRTFTEIAADQVAALLPDPLGAWAGAPKPEIDRATYDRSIAGVQALIAAGDIYQANLTFRAHVATAGHPLALYAGLRGRASAGYGGIVHTGADWLLSLSPELFFDCRDGVLTARPMKGTATRYTDAVRDRAAVVDLSSDKKQRAENLMIVDLMRNDLSRVAVPGSVEVPALFAVETYPTVHQMTSTVTALLQPEKDAIDVLSALFPCGSITGAPKLRAMEVIADIEQAVRGAYTGSIGRIDAGARDAVFNVAIRTLQLGESATHMGLGSGIVADSRAGPEWSECLAKGVFVASNRRFDLIETMAFDPLAGLTRLETHLERMKNSAELFGFTFDRHAARNELQAATFRLRIPSRVRLLLAKSGAMAVETKAISEAPLIATVVVAPLPVDPRDFRLLHKTTDRNFYDDARRKSGAFEVLFTDCEGFLTEGSFTNIFVPCEDSLLTPPLEQGLLGGVLRNQLIQTGIAKEAKLRVDDLGEQFFIGNSLRGLLLAQITGL</sequence>
<dbReference type="Proteomes" id="UP000276254">
    <property type="component" value="Chromosome"/>
</dbReference>
<dbReference type="GO" id="GO:0046820">
    <property type="term" value="F:4-amino-4-deoxychorismate synthase activity"/>
    <property type="evidence" value="ECO:0007669"/>
    <property type="project" value="TreeGrafter"/>
</dbReference>
<dbReference type="KEGG" id="spha:D3Y57_12125"/>
<evidence type="ECO:0000259" key="7">
    <source>
        <dbReference type="Pfam" id="PF00425"/>
    </source>
</evidence>
<comment type="similarity">
    <text evidence="2 5">Belongs to the class-IV pyridoxal-phosphate-dependent aminotransferase family.</text>
</comment>
<evidence type="ECO:0000256" key="5">
    <source>
        <dbReference type="RuleBase" id="RU004106"/>
    </source>
</evidence>
<evidence type="ECO:0000256" key="2">
    <source>
        <dbReference type="ARBA" id="ARBA00009320"/>
    </source>
</evidence>
<dbReference type="Gene3D" id="3.20.10.10">
    <property type="entry name" value="D-amino Acid Aminotransferase, subunit A, domain 2"/>
    <property type="match status" value="1"/>
</dbReference>
<dbReference type="InterPro" id="IPR005801">
    <property type="entry name" value="ADC_synthase"/>
</dbReference>
<name>A0A494TMB2_SPHPE</name>
<dbReference type="PANTHER" id="PTHR11236">
    <property type="entry name" value="AMINOBENZOATE/ANTHRANILATE SYNTHASE"/>
    <property type="match status" value="1"/>
</dbReference>
<dbReference type="NCBIfam" id="TIGR00553">
    <property type="entry name" value="pabB"/>
    <property type="match status" value="1"/>
</dbReference>
<proteinExistence type="inferred from homology"/>
<evidence type="ECO:0000256" key="3">
    <source>
        <dbReference type="ARBA" id="ARBA00014472"/>
    </source>
</evidence>
<dbReference type="OrthoDB" id="9803598at2"/>
<dbReference type="RefSeq" id="WP_121153203.1">
    <property type="nucleotide sequence ID" value="NZ_CP032829.1"/>
</dbReference>
<dbReference type="PANTHER" id="PTHR11236:SF50">
    <property type="entry name" value="AMINODEOXYCHORISMATE SYNTHASE COMPONENT 1"/>
    <property type="match status" value="1"/>
</dbReference>
<evidence type="ECO:0000313" key="8">
    <source>
        <dbReference type="EMBL" id="AYJ86578.1"/>
    </source>
</evidence>
<feature type="domain" description="Chorismate-utilising enzyme C-terminal" evidence="7">
    <location>
        <begin position="125"/>
        <end position="379"/>
    </location>
</feature>
<evidence type="ECO:0000256" key="6">
    <source>
        <dbReference type="RuleBase" id="RU004516"/>
    </source>
</evidence>
<protein>
    <recommendedName>
        <fullName evidence="3">Probable branched-chain-amino-acid aminotransferase</fullName>
    </recommendedName>
</protein>
<evidence type="ECO:0000256" key="1">
    <source>
        <dbReference type="ARBA" id="ARBA00001933"/>
    </source>
</evidence>
<keyword evidence="8" id="KW-0808">Transferase</keyword>
<dbReference type="Gene3D" id="3.60.120.10">
    <property type="entry name" value="Anthranilate synthase"/>
    <property type="match status" value="1"/>
</dbReference>
<dbReference type="PRINTS" id="PR00095">
    <property type="entry name" value="ANTSNTHASEI"/>
</dbReference>
<dbReference type="InterPro" id="IPR005802">
    <property type="entry name" value="ADC_synth_comp_1"/>
</dbReference>
<dbReference type="InterPro" id="IPR019999">
    <property type="entry name" value="Anth_synth_I-like"/>
</dbReference>
<dbReference type="AlphaFoldDB" id="A0A494TMB2"/>
<dbReference type="InterPro" id="IPR036038">
    <property type="entry name" value="Aminotransferase-like"/>
</dbReference>
<keyword evidence="4 6" id="KW-0663">Pyridoxal phosphate</keyword>
<keyword evidence="8" id="KW-0032">Aminotransferase</keyword>
<dbReference type="InterPro" id="IPR018300">
    <property type="entry name" value="Aminotrans_IV_CS"/>
</dbReference>
<dbReference type="PROSITE" id="PS00770">
    <property type="entry name" value="AA_TRANSFER_CLASS_4"/>
    <property type="match status" value="1"/>
</dbReference>